<keyword evidence="1" id="KW-0507">mRNA processing</keyword>
<keyword evidence="3" id="KW-0508">mRNA splicing</keyword>
<proteinExistence type="predicted"/>
<feature type="compositionally biased region" description="Basic and acidic residues" evidence="5">
    <location>
        <begin position="8"/>
        <end position="35"/>
    </location>
</feature>
<dbReference type="SUPFAM" id="SSF54928">
    <property type="entry name" value="RNA-binding domain, RBD"/>
    <property type="match status" value="1"/>
</dbReference>
<dbReference type="CDD" id="cd12232">
    <property type="entry name" value="RRM3_U2AF65"/>
    <property type="match status" value="1"/>
</dbReference>
<gene>
    <name evidence="7" type="ORF">LODBEIA_P44080</name>
</gene>
<dbReference type="GeneID" id="92209604"/>
<keyword evidence="2 4" id="KW-0694">RNA-binding</keyword>
<evidence type="ECO:0000256" key="1">
    <source>
        <dbReference type="ARBA" id="ARBA00022664"/>
    </source>
</evidence>
<evidence type="ECO:0000313" key="8">
    <source>
        <dbReference type="Proteomes" id="UP001497383"/>
    </source>
</evidence>
<feature type="compositionally biased region" description="Basic and acidic residues" evidence="5">
    <location>
        <begin position="122"/>
        <end position="135"/>
    </location>
</feature>
<dbReference type="PANTHER" id="PTHR23139">
    <property type="entry name" value="RNA-BINDING PROTEIN"/>
    <property type="match status" value="1"/>
</dbReference>
<evidence type="ECO:0000313" key="7">
    <source>
        <dbReference type="EMBL" id="CAK9440308.1"/>
    </source>
</evidence>
<dbReference type="InterPro" id="IPR012677">
    <property type="entry name" value="Nucleotide-bd_a/b_plait_sf"/>
</dbReference>
<feature type="compositionally biased region" description="Low complexity" evidence="5">
    <location>
        <begin position="162"/>
        <end position="182"/>
    </location>
</feature>
<protein>
    <recommendedName>
        <fullName evidence="6">RRM domain-containing protein</fullName>
    </recommendedName>
</protein>
<evidence type="ECO:0000256" key="2">
    <source>
        <dbReference type="ARBA" id="ARBA00022884"/>
    </source>
</evidence>
<dbReference type="RefSeq" id="XP_066831346.1">
    <property type="nucleotide sequence ID" value="XM_066974626.1"/>
</dbReference>
<feature type="compositionally biased region" description="Basic and acidic residues" evidence="5">
    <location>
        <begin position="62"/>
        <end position="76"/>
    </location>
</feature>
<dbReference type="EMBL" id="OZ022409">
    <property type="protein sequence ID" value="CAK9440308.1"/>
    <property type="molecule type" value="Genomic_DNA"/>
</dbReference>
<feature type="compositionally biased region" description="Basic and acidic residues" evidence="5">
    <location>
        <begin position="152"/>
        <end position="161"/>
    </location>
</feature>
<evidence type="ECO:0000256" key="5">
    <source>
        <dbReference type="SAM" id="MobiDB-lite"/>
    </source>
</evidence>
<dbReference type="Gene3D" id="3.30.70.330">
    <property type="match status" value="3"/>
</dbReference>
<feature type="compositionally biased region" description="Polar residues" evidence="5">
    <location>
        <begin position="97"/>
        <end position="118"/>
    </location>
</feature>
<dbReference type="PROSITE" id="PS50102">
    <property type="entry name" value="RRM"/>
    <property type="match status" value="1"/>
</dbReference>
<organism evidence="7 8">
    <name type="scientific">Lodderomyces beijingensis</name>
    <dbReference type="NCBI Taxonomy" id="1775926"/>
    <lineage>
        <taxon>Eukaryota</taxon>
        <taxon>Fungi</taxon>
        <taxon>Dikarya</taxon>
        <taxon>Ascomycota</taxon>
        <taxon>Saccharomycotina</taxon>
        <taxon>Pichiomycetes</taxon>
        <taxon>Debaryomycetaceae</taxon>
        <taxon>Candida/Lodderomyces clade</taxon>
        <taxon>Lodderomyces</taxon>
    </lineage>
</organism>
<dbReference type="InterPro" id="IPR000504">
    <property type="entry name" value="RRM_dom"/>
</dbReference>
<feature type="region of interest" description="Disordered" evidence="5">
    <location>
        <begin position="1"/>
        <end position="193"/>
    </location>
</feature>
<evidence type="ECO:0000256" key="3">
    <source>
        <dbReference type="ARBA" id="ARBA00023187"/>
    </source>
</evidence>
<dbReference type="InterPro" id="IPR035979">
    <property type="entry name" value="RBD_domain_sf"/>
</dbReference>
<dbReference type="Proteomes" id="UP001497383">
    <property type="component" value="Chromosome 5"/>
</dbReference>
<evidence type="ECO:0000256" key="4">
    <source>
        <dbReference type="PROSITE-ProRule" id="PRU00176"/>
    </source>
</evidence>
<accession>A0ABP0ZPW7</accession>
<evidence type="ECO:0000259" key="6">
    <source>
        <dbReference type="PROSITE" id="PS50102"/>
    </source>
</evidence>
<reference evidence="7 8" key="1">
    <citation type="submission" date="2024-03" db="EMBL/GenBank/DDBJ databases">
        <authorList>
            <person name="Brejova B."/>
        </authorList>
    </citation>
    <scope>NUCLEOTIDE SEQUENCE [LARGE SCALE GENOMIC DNA]</scope>
    <source>
        <strain evidence="7 8">CBS 14171</strain>
    </source>
</reference>
<name>A0ABP0ZPW7_9ASCO</name>
<keyword evidence="8" id="KW-1185">Reference proteome</keyword>
<sequence>MSDPEINDSSRKRSRLDDTNDESSARLRRSERPNDYNKYQTPYGASRQQHEFQSNNNGAHQEPSKDFKDRGRERVIGGRSPGFAREYQQNRYHDASRNTYPRGSTTYDNRRPTSSSYVPSYEPDRSSNVRSDRRPMNPPHWHPNNRAAHSRHTYDNNHGDHSQSYYPGRSSGRSSYGPSAPSHSAHTESQPKQLLSAKEIQDEIAKLTQHLTKLEDTKSIDDIKVIDSRWGVKPKGFEKVSAPRAKLSGLFPLPGFPRPIDFTKLEGLVKDRLSNSNDILNEVSKIDPEDSRAAKTLIVNNIEEINYLKIVEFFNDYLKMIDSEHGSTNNIHSKRKLKDDKTLIIEFNNSECATIIQSLNGTQLLFNAYKRDEVAARQEAGEKYRLSLSRPNEYVCQDEQVVSSDILETVKDSPRKISLLITPNTTSDQVMEKVEEIAPLQAMQYFRQRGTKEPLGLVFIEFKDQQKNILEKLENLSFVNNATYSCIDNRTYVQKGPVDFYSIPRLVRGDSVQPQRKSRVVQLINVLSIKDLLDDEVVKFATKDIKNEASKYGNVTSIRVPRPANDFAPGLQQFKTPGVGKVFIEYDDEGSALKAIMEMAGRSYNDRTVLATYFDSEDYKKSIF</sequence>
<feature type="domain" description="RRM" evidence="6">
    <location>
        <begin position="525"/>
        <end position="616"/>
    </location>
</feature>